<feature type="domain" description="Nudix hydrolase" evidence="17">
    <location>
        <begin position="73"/>
        <end position="260"/>
    </location>
</feature>
<dbReference type="PANTHER" id="PTHR31699">
    <property type="entry name" value="NUDIX T16 FAMILY MEMBER"/>
    <property type="match status" value="1"/>
</dbReference>
<comment type="catalytic activity">
    <reaction evidence="15">
        <text>IDP + H2O = IMP + phosphate + H(+)</text>
        <dbReference type="Rhea" id="RHEA:35207"/>
        <dbReference type="ChEBI" id="CHEBI:15377"/>
        <dbReference type="ChEBI" id="CHEBI:15378"/>
        <dbReference type="ChEBI" id="CHEBI:43474"/>
        <dbReference type="ChEBI" id="CHEBI:58053"/>
        <dbReference type="ChEBI" id="CHEBI:58280"/>
        <dbReference type="EC" id="3.6.1.64"/>
    </reaction>
    <physiologicalReaction direction="left-to-right" evidence="15">
        <dbReference type="Rhea" id="RHEA:35208"/>
    </physiologicalReaction>
</comment>
<evidence type="ECO:0000256" key="5">
    <source>
        <dbReference type="ARBA" id="ARBA00023080"/>
    </source>
</evidence>
<comment type="catalytic activity">
    <reaction evidence="16">
        <text>dIDP + H2O = dIMP + phosphate + H(+)</text>
        <dbReference type="Rhea" id="RHEA:35211"/>
        <dbReference type="ChEBI" id="CHEBI:15377"/>
        <dbReference type="ChEBI" id="CHEBI:15378"/>
        <dbReference type="ChEBI" id="CHEBI:43474"/>
        <dbReference type="ChEBI" id="CHEBI:61194"/>
        <dbReference type="ChEBI" id="CHEBI:62286"/>
        <dbReference type="EC" id="3.6.1.64"/>
    </reaction>
    <physiologicalReaction direction="left-to-right" evidence="16">
        <dbReference type="Rhea" id="RHEA:35212"/>
    </physiologicalReaction>
</comment>
<evidence type="ECO:0000256" key="12">
    <source>
        <dbReference type="ARBA" id="ARBA00042015"/>
    </source>
</evidence>
<organism evidence="18 19">
    <name type="scientific">Oncorhynchus kisutch</name>
    <name type="common">Coho salmon</name>
    <name type="synonym">Salmo kisutch</name>
    <dbReference type="NCBI Taxonomy" id="8019"/>
    <lineage>
        <taxon>Eukaryota</taxon>
        <taxon>Metazoa</taxon>
        <taxon>Chordata</taxon>
        <taxon>Craniata</taxon>
        <taxon>Vertebrata</taxon>
        <taxon>Euteleostomi</taxon>
        <taxon>Actinopterygii</taxon>
        <taxon>Neopterygii</taxon>
        <taxon>Teleostei</taxon>
        <taxon>Protacanthopterygii</taxon>
        <taxon>Salmoniformes</taxon>
        <taxon>Salmonidae</taxon>
        <taxon>Salmoninae</taxon>
        <taxon>Oncorhynchus</taxon>
    </lineage>
</organism>
<evidence type="ECO:0000259" key="17">
    <source>
        <dbReference type="PROSITE" id="PS51462"/>
    </source>
</evidence>
<reference evidence="18" key="2">
    <citation type="submission" date="2025-09" db="UniProtKB">
        <authorList>
            <consortium name="Ensembl"/>
        </authorList>
    </citation>
    <scope>IDENTIFICATION</scope>
</reference>
<evidence type="ECO:0000256" key="2">
    <source>
        <dbReference type="ARBA" id="ARBA00004604"/>
    </source>
</evidence>
<dbReference type="PANTHER" id="PTHR31699:SF1">
    <property type="entry name" value="U8 SNORNA-DECAPPING ENZYME"/>
    <property type="match status" value="1"/>
</dbReference>
<evidence type="ECO:0000256" key="7">
    <source>
        <dbReference type="ARBA" id="ARBA00038173"/>
    </source>
</evidence>
<dbReference type="InterPro" id="IPR015797">
    <property type="entry name" value="NUDIX_hydrolase-like_dom_sf"/>
</dbReference>
<comment type="cofactor">
    <cofactor evidence="1">
        <name>Co(2+)</name>
        <dbReference type="ChEBI" id="CHEBI:48828"/>
    </cofactor>
</comment>
<evidence type="ECO:0000256" key="13">
    <source>
        <dbReference type="ARBA" id="ARBA00043162"/>
    </source>
</evidence>
<comment type="catalytic activity">
    <reaction evidence="14">
        <text>a 5'-end (N(7)-methyl 5'-triphosphoguanosine)-ribonucleoside in mRNA + H2O = N(7)-methyl-GDP + a 5'-end phospho-ribonucleoside in mRNA + 2 H(+)</text>
        <dbReference type="Rhea" id="RHEA:67484"/>
        <dbReference type="Rhea" id="RHEA-COMP:15692"/>
        <dbReference type="Rhea" id="RHEA-COMP:17167"/>
        <dbReference type="ChEBI" id="CHEBI:15377"/>
        <dbReference type="ChEBI" id="CHEBI:15378"/>
        <dbReference type="ChEBI" id="CHEBI:63714"/>
        <dbReference type="ChEBI" id="CHEBI:138282"/>
        <dbReference type="ChEBI" id="CHEBI:156461"/>
        <dbReference type="EC" id="3.6.1.62"/>
    </reaction>
    <physiologicalReaction direction="left-to-right" evidence="14">
        <dbReference type="Rhea" id="RHEA:67485"/>
    </physiologicalReaction>
</comment>
<evidence type="ECO:0000313" key="18">
    <source>
        <dbReference type="Ensembl" id="ENSOKIP00005042534.1"/>
    </source>
</evidence>
<dbReference type="Proteomes" id="UP000694557">
    <property type="component" value="Unassembled WGS sequence"/>
</dbReference>
<dbReference type="GO" id="GO:0030515">
    <property type="term" value="F:snoRNA binding"/>
    <property type="evidence" value="ECO:0007669"/>
    <property type="project" value="TreeGrafter"/>
</dbReference>
<dbReference type="EC" id="3.6.1.64" evidence="8"/>
<evidence type="ECO:0000256" key="16">
    <source>
        <dbReference type="ARBA" id="ARBA00048945"/>
    </source>
</evidence>
<evidence type="ECO:0000256" key="15">
    <source>
        <dbReference type="ARBA" id="ARBA00047875"/>
    </source>
</evidence>
<keyword evidence="19" id="KW-1185">Reference proteome</keyword>
<dbReference type="GO" id="GO:0140933">
    <property type="term" value="F:5'-(N(7)-methylguanosine 5'-triphospho)-[mRNA] hydrolase activity"/>
    <property type="evidence" value="ECO:0007669"/>
    <property type="project" value="UniProtKB-EC"/>
</dbReference>
<name>A0A8C7GEV9_ONCKI</name>
<dbReference type="GeneTree" id="ENSGT00390000016224"/>
<dbReference type="Ensembl" id="ENSOKIT00005044842.1">
    <property type="protein sequence ID" value="ENSOKIP00005042534.1"/>
    <property type="gene ID" value="ENSOKIG00005017972.1"/>
</dbReference>
<dbReference type="GO" id="GO:0005654">
    <property type="term" value="C:nucleoplasm"/>
    <property type="evidence" value="ECO:0007669"/>
    <property type="project" value="UniProtKB-SubCell"/>
</dbReference>
<keyword evidence="6" id="KW-0539">Nucleus</keyword>
<evidence type="ECO:0000256" key="1">
    <source>
        <dbReference type="ARBA" id="ARBA00001941"/>
    </source>
</evidence>
<dbReference type="GO" id="GO:0009117">
    <property type="term" value="P:nucleotide metabolic process"/>
    <property type="evidence" value="ECO:0007669"/>
    <property type="project" value="UniProtKB-KW"/>
</dbReference>
<dbReference type="GO" id="GO:1990174">
    <property type="term" value="F:phosphodiesterase decapping endonuclease activity"/>
    <property type="evidence" value="ECO:0007669"/>
    <property type="project" value="TreeGrafter"/>
</dbReference>
<evidence type="ECO:0000256" key="9">
    <source>
        <dbReference type="ARBA" id="ARBA00039871"/>
    </source>
</evidence>
<dbReference type="GO" id="GO:1990003">
    <property type="term" value="F:IDP phosphatase activity"/>
    <property type="evidence" value="ECO:0007669"/>
    <property type="project" value="UniProtKB-EC"/>
</dbReference>
<comment type="similarity">
    <text evidence="7">Belongs to the Nudix hydrolase family. NUDT16 subfamily.</text>
</comment>
<dbReference type="InterPro" id="IPR054754">
    <property type="entry name" value="NudT16"/>
</dbReference>
<evidence type="ECO:0000256" key="4">
    <source>
        <dbReference type="ARBA" id="ARBA00022884"/>
    </source>
</evidence>
<dbReference type="SUPFAM" id="SSF55811">
    <property type="entry name" value="Nudix"/>
    <property type="match status" value="1"/>
</dbReference>
<evidence type="ECO:0000256" key="3">
    <source>
        <dbReference type="ARBA" id="ARBA00004642"/>
    </source>
</evidence>
<dbReference type="AlphaFoldDB" id="A0A8C7GEV9"/>
<dbReference type="GO" id="GO:0006402">
    <property type="term" value="P:mRNA catabolic process"/>
    <property type="evidence" value="ECO:0007669"/>
    <property type="project" value="TreeGrafter"/>
</dbReference>
<proteinExistence type="inferred from homology"/>
<dbReference type="InterPro" id="IPR000086">
    <property type="entry name" value="NUDIX_hydrolase_dom"/>
</dbReference>
<evidence type="ECO:0000256" key="11">
    <source>
        <dbReference type="ARBA" id="ARBA00041656"/>
    </source>
</evidence>
<dbReference type="PROSITE" id="PS51462">
    <property type="entry name" value="NUDIX"/>
    <property type="match status" value="1"/>
</dbReference>
<gene>
    <name evidence="18" type="primary">NUDT16</name>
    <name evidence="18" type="synonym">zgc:103759</name>
</gene>
<evidence type="ECO:0000256" key="10">
    <source>
        <dbReference type="ARBA" id="ARBA00041450"/>
    </source>
</evidence>
<reference evidence="18" key="1">
    <citation type="submission" date="2025-08" db="UniProtKB">
        <authorList>
            <consortium name="Ensembl"/>
        </authorList>
    </citation>
    <scope>IDENTIFICATION</scope>
</reference>
<protein>
    <recommendedName>
        <fullName evidence="9">U8 snoRNA-decapping enzyme</fullName>
        <ecNumber evidence="8">3.6.1.64</ecNumber>
    </recommendedName>
    <alternativeName>
        <fullName evidence="12">IDP phosphatase</fullName>
    </alternativeName>
    <alternativeName>
        <fullName evidence="10">Inosine diphosphate phosphatase</fullName>
    </alternativeName>
    <alternativeName>
        <fullName evidence="11">Nucleoside diphosphate-linked moiety X motif 16</fullName>
    </alternativeName>
    <alternativeName>
        <fullName evidence="13">m7GpppN-mRNA hydrolase</fullName>
    </alternativeName>
</protein>
<dbReference type="Gene3D" id="3.90.79.10">
    <property type="entry name" value="Nucleoside Triphosphate Pyrophosphohydrolase"/>
    <property type="match status" value="1"/>
</dbReference>
<dbReference type="Pfam" id="PF22327">
    <property type="entry name" value="Nudt16-like"/>
    <property type="match status" value="1"/>
</dbReference>
<comment type="subcellular location">
    <subcellularLocation>
        <location evidence="2">Nucleus</location>
        <location evidence="2">Nucleolus</location>
    </subcellularLocation>
    <subcellularLocation>
        <location evidence="3">Nucleus</location>
        <location evidence="3">Nucleoplasm</location>
    </subcellularLocation>
</comment>
<dbReference type="GO" id="GO:0016077">
    <property type="term" value="P:sno(s)RNA catabolic process"/>
    <property type="evidence" value="ECO:0007669"/>
    <property type="project" value="TreeGrafter"/>
</dbReference>
<accession>A0A8C7GEV9</accession>
<evidence type="ECO:0000256" key="8">
    <source>
        <dbReference type="ARBA" id="ARBA00038899"/>
    </source>
</evidence>
<evidence type="ECO:0000256" key="14">
    <source>
        <dbReference type="ARBA" id="ARBA00047661"/>
    </source>
</evidence>
<keyword evidence="4" id="KW-0694">RNA-binding</keyword>
<evidence type="ECO:0000313" key="19">
    <source>
        <dbReference type="Proteomes" id="UP000694557"/>
    </source>
</evidence>
<sequence>MDGKERSLSVLLSFDEVVLPIYVKLGYVRYVVRSDPTEAAAVCYRNPYDLYVYEGGSMASGQLSREEALACVGCRHACHILLYADTEAQLFEEIPIRHIVLMQMRFDGLLGFPGGLVDPSEESLEEGLSRELWEELGFSLSVTLEDHVSSCHNPSSSSSHLITHFYARRMEEKEIREVEKAAASTATDHGHEVMGMVRVPLYTLKGGEGGLPSFLSHSFIGNSRSQLEDALVRFGLVTPEELQTALTHAEQRRKQPWGGAA</sequence>
<keyword evidence="5" id="KW-0546">Nucleotide metabolism</keyword>
<evidence type="ECO:0000256" key="6">
    <source>
        <dbReference type="ARBA" id="ARBA00023242"/>
    </source>
</evidence>
<dbReference type="GO" id="GO:0005730">
    <property type="term" value="C:nucleolus"/>
    <property type="evidence" value="ECO:0007669"/>
    <property type="project" value="UniProtKB-SubCell"/>
</dbReference>